<gene>
    <name evidence="4" type="primary">napD</name>
    <name evidence="5" type="ORF">EKK97_21545</name>
</gene>
<keyword evidence="6" id="KW-1185">Reference proteome</keyword>
<dbReference type="GO" id="GO:0005048">
    <property type="term" value="F:signal sequence binding"/>
    <property type="evidence" value="ECO:0007669"/>
    <property type="project" value="UniProtKB-UniRule"/>
</dbReference>
<evidence type="ECO:0000256" key="4">
    <source>
        <dbReference type="HAMAP-Rule" id="MF_02200"/>
    </source>
</evidence>
<dbReference type="Proteomes" id="UP000464013">
    <property type="component" value="Chromosome"/>
</dbReference>
<evidence type="ECO:0000256" key="2">
    <source>
        <dbReference type="ARBA" id="ARBA00022490"/>
    </source>
</evidence>
<comment type="similarity">
    <text evidence="4">Belongs to the NapD family.</text>
</comment>
<dbReference type="Pfam" id="PF03927">
    <property type="entry name" value="NapD"/>
    <property type="match status" value="1"/>
</dbReference>
<sequence>MDDKVHISSLVVQAQPQHVDSLKKQCSAHDGVEVPVIDPLGKLVVLLELPSQRHIVEFIDWLQERAGVLSVSMVYHHMESTQELEREVQGHEADSA</sequence>
<reference evidence="5 6" key="1">
    <citation type="submission" date="2019-01" db="EMBL/GenBank/DDBJ databases">
        <title>Complete genome of a denitifying bacterium Halomons sp. BC-M4-5.</title>
        <authorList>
            <person name="Wang L."/>
            <person name="Shao Z."/>
        </authorList>
    </citation>
    <scope>NUCLEOTIDE SEQUENCE [LARGE SCALE GENOMIC DNA]</scope>
    <source>
        <strain evidence="5 6">BC-M4-5</strain>
    </source>
</reference>
<proteinExistence type="inferred from homology"/>
<dbReference type="EMBL" id="CP035042">
    <property type="protein sequence ID" value="QHC51669.1"/>
    <property type="molecule type" value="Genomic_DNA"/>
</dbReference>
<dbReference type="OrthoDB" id="5770785at2"/>
<keyword evidence="2 4" id="KW-0963">Cytoplasm</keyword>
<dbReference type="AlphaFoldDB" id="A0A6I6SLY5"/>
<comment type="function">
    <text evidence="4">Chaperone for NapA, the catalytic subunit of the periplasmic nitrate reductase. It binds directly and specifically to the twin-arginine signal peptide of NapA, preventing premature interaction with the Tat translocase and premature export.</text>
</comment>
<dbReference type="GO" id="GO:0051224">
    <property type="term" value="P:negative regulation of protein transport"/>
    <property type="evidence" value="ECO:0007669"/>
    <property type="project" value="UniProtKB-UniRule"/>
</dbReference>
<dbReference type="KEGG" id="htx:EKK97_21545"/>
<dbReference type="PANTHER" id="PTHR38603:SF1">
    <property type="entry name" value="CHAPERONE NAPD"/>
    <property type="match status" value="1"/>
</dbReference>
<evidence type="ECO:0000313" key="6">
    <source>
        <dbReference type="Proteomes" id="UP000464013"/>
    </source>
</evidence>
<name>A0A6I6SLY5_9GAMM</name>
<evidence type="ECO:0000313" key="5">
    <source>
        <dbReference type="EMBL" id="QHC51669.1"/>
    </source>
</evidence>
<comment type="subunit">
    <text evidence="4">Interacts with the cytoplasmic NapA precursor.</text>
</comment>
<protein>
    <recommendedName>
        <fullName evidence="4">Chaperone NapD</fullName>
    </recommendedName>
    <alternativeName>
        <fullName evidence="4">NapA signal peptide-binding chaperone NapD</fullName>
    </alternativeName>
</protein>
<dbReference type="InterPro" id="IPR005623">
    <property type="entry name" value="Chaperone_NapD_NO3_reduct"/>
</dbReference>
<dbReference type="PANTHER" id="PTHR38603">
    <property type="entry name" value="CHAPERONE NAPD"/>
    <property type="match status" value="1"/>
</dbReference>
<comment type="subcellular location">
    <subcellularLocation>
        <location evidence="1 4">Cytoplasm</location>
    </subcellularLocation>
</comment>
<evidence type="ECO:0000256" key="3">
    <source>
        <dbReference type="ARBA" id="ARBA00023186"/>
    </source>
</evidence>
<evidence type="ECO:0000256" key="1">
    <source>
        <dbReference type="ARBA" id="ARBA00004496"/>
    </source>
</evidence>
<dbReference type="Gene3D" id="3.30.70.920">
    <property type="match status" value="1"/>
</dbReference>
<organism evidence="5 6">
    <name type="scientific">Billgrantia tianxiuensis</name>
    <dbReference type="NCBI Taxonomy" id="2497861"/>
    <lineage>
        <taxon>Bacteria</taxon>
        <taxon>Pseudomonadati</taxon>
        <taxon>Pseudomonadota</taxon>
        <taxon>Gammaproteobacteria</taxon>
        <taxon>Oceanospirillales</taxon>
        <taxon>Halomonadaceae</taxon>
        <taxon>Billgrantia</taxon>
    </lineage>
</organism>
<dbReference type="HAMAP" id="MF_02200">
    <property type="entry name" value="NapD"/>
    <property type="match status" value="1"/>
</dbReference>
<dbReference type="RefSeq" id="WP_159555098.1">
    <property type="nucleotide sequence ID" value="NZ_CP035042.1"/>
</dbReference>
<keyword evidence="3 4" id="KW-0143">Chaperone</keyword>
<accession>A0A6I6SLY5</accession>
<dbReference type="GO" id="GO:0005737">
    <property type="term" value="C:cytoplasm"/>
    <property type="evidence" value="ECO:0007669"/>
    <property type="project" value="UniProtKB-SubCell"/>
</dbReference>